<evidence type="ECO:0000259" key="1">
    <source>
        <dbReference type="SMART" id="SM00881"/>
    </source>
</evidence>
<dbReference type="Pfam" id="PF13549">
    <property type="entry name" value="ATP-grasp_5"/>
    <property type="match status" value="1"/>
</dbReference>
<feature type="domain" description="CoA-binding" evidence="1">
    <location>
        <begin position="260"/>
        <end position="353"/>
    </location>
</feature>
<organism evidence="2 3">
    <name type="scientific">Nocardioides albidus</name>
    <dbReference type="NCBI Taxonomy" id="1517589"/>
    <lineage>
        <taxon>Bacteria</taxon>
        <taxon>Bacillati</taxon>
        <taxon>Actinomycetota</taxon>
        <taxon>Actinomycetes</taxon>
        <taxon>Propionibacteriales</taxon>
        <taxon>Nocardioidaceae</taxon>
        <taxon>Nocardioides</taxon>
    </lineage>
</organism>
<dbReference type="SUPFAM" id="SSF51735">
    <property type="entry name" value="NAD(P)-binding Rossmann-fold domains"/>
    <property type="match status" value="1"/>
</dbReference>
<sequence>MSIDSTATPVDELAVRVVEDALRSGLQVLPEHVGKMLLAAAGITVPAGVEVADVDEVPAELTGPWAVKAVSTTLVHKTDAGGVRIGVAREQLAEATAAIRASLAEAGHACEGFLVEQMAPKGEEVVVGAVRTEGLGWAVMVGLGGVFVEVLEDVAFGVAPITRDQAGAMLAELRGLPLLQGARGRTPVSTDALVDVIVRLAGADGLLEALPAQVREIDLNPVIVSPDGAVAVDARFVLDADAEDDEVGHEVRGAADLGPLFEPRRIAVLGASAKGTNGGTLFIRNLLGYGFPGTIVPIHPSAESIEGIAAVPSLAEAGDIDYAYVALPAGAVADSLAAAGGRLRFAQVISSGFAETEEGIGLERDLVSRMRALGTRVIGPNCLGTHSTRGRITFVPDAPKEVGGVAVLSQSGGLSVDILRLGEARGVAFHSVTSIGNSADLTAAEMLEFLLDSPDTRVVGLYLESLASGRAVLDVLSRRPDAKPVVLLAGGRTADGSRAATSHTGALSGHHRLWPALARQAGMELVDTLGDFVNVLATMDLLDGGYPVENNEVVLFGNGGGASVLAADAMQRCGLTTPRLPEATIAHLDGLGLPPGNGLANPIDAPAPTLAVDGGAVAKDILGAVLDATRPAAVISHFNVGIIQRNMGATHGDVTGTLIDAIAAARDAGPAPCHHLMVLKADGKADMEAQIRDYALRARERGFPVFAELEEAAVVARALVRRGRRAAATPH</sequence>
<dbReference type="GO" id="GO:0005524">
    <property type="term" value="F:ATP binding"/>
    <property type="evidence" value="ECO:0007669"/>
    <property type="project" value="InterPro"/>
</dbReference>
<dbReference type="PANTHER" id="PTHR42793:SF1">
    <property type="entry name" value="PEPTIDYL-LYSINE N-ACETYLTRANSFERASE PATZ"/>
    <property type="match status" value="1"/>
</dbReference>
<evidence type="ECO:0000313" key="2">
    <source>
        <dbReference type="EMBL" id="TNM50802.1"/>
    </source>
</evidence>
<gene>
    <name evidence="2" type="ORF">FHP29_00360</name>
</gene>
<reference evidence="2 3" key="1">
    <citation type="journal article" date="2016" name="Int. J. Syst. Evol. Microbiol.">
        <title>Nocardioides albidus sp. nov., an actinobacterium isolated from garden soil.</title>
        <authorList>
            <person name="Singh H."/>
            <person name="Du J."/>
            <person name="Trinh H."/>
            <person name="Won K."/>
            <person name="Yang J.E."/>
            <person name="Yin C."/>
            <person name="Kook M."/>
            <person name="Yi T.H."/>
        </authorList>
    </citation>
    <scope>NUCLEOTIDE SEQUENCE [LARGE SCALE GENOMIC DNA]</scope>
    <source>
        <strain evidence="2 3">CCTCC AB 2015297</strain>
    </source>
</reference>
<dbReference type="RefSeq" id="WP_139620893.1">
    <property type="nucleotide sequence ID" value="NZ_VDMP01000008.1"/>
</dbReference>
<dbReference type="PANTHER" id="PTHR42793">
    <property type="entry name" value="COA BINDING DOMAIN CONTAINING PROTEIN"/>
    <property type="match status" value="1"/>
</dbReference>
<dbReference type="Gene3D" id="3.30.470.20">
    <property type="entry name" value="ATP-grasp fold, B domain"/>
    <property type="match status" value="1"/>
</dbReference>
<dbReference type="InterPro" id="IPR032875">
    <property type="entry name" value="Succ_CoA_lig_flav_dom"/>
</dbReference>
<dbReference type="SMART" id="SM00881">
    <property type="entry name" value="CoA_binding"/>
    <property type="match status" value="1"/>
</dbReference>
<dbReference type="InterPro" id="IPR003781">
    <property type="entry name" value="CoA-bd"/>
</dbReference>
<dbReference type="InterPro" id="IPR016102">
    <property type="entry name" value="Succinyl-CoA_synth-like"/>
</dbReference>
<dbReference type="SUPFAM" id="SSF56059">
    <property type="entry name" value="Glutathione synthetase ATP-binding domain-like"/>
    <property type="match status" value="1"/>
</dbReference>
<dbReference type="InterPro" id="IPR013815">
    <property type="entry name" value="ATP_grasp_subdomain_1"/>
</dbReference>
<dbReference type="EMBL" id="VDMP01000008">
    <property type="protein sequence ID" value="TNM50802.1"/>
    <property type="molecule type" value="Genomic_DNA"/>
</dbReference>
<evidence type="ECO:0000313" key="3">
    <source>
        <dbReference type="Proteomes" id="UP000313231"/>
    </source>
</evidence>
<dbReference type="Proteomes" id="UP000313231">
    <property type="component" value="Unassembled WGS sequence"/>
</dbReference>
<name>A0A5C4WS38_9ACTN</name>
<accession>A0A5C4WS38</accession>
<dbReference type="Gene3D" id="3.40.50.261">
    <property type="entry name" value="Succinyl-CoA synthetase domains"/>
    <property type="match status" value="2"/>
</dbReference>
<keyword evidence="3" id="KW-1185">Reference proteome</keyword>
<dbReference type="Pfam" id="PF13607">
    <property type="entry name" value="Succ_CoA_lig"/>
    <property type="match status" value="1"/>
</dbReference>
<dbReference type="InterPro" id="IPR036291">
    <property type="entry name" value="NAD(P)-bd_dom_sf"/>
</dbReference>
<proteinExistence type="predicted"/>
<dbReference type="Pfam" id="PF13380">
    <property type="entry name" value="CoA_binding_2"/>
    <property type="match status" value="1"/>
</dbReference>
<dbReference type="OrthoDB" id="190266at2"/>
<dbReference type="AlphaFoldDB" id="A0A5C4WS38"/>
<dbReference type="Gene3D" id="3.30.1490.20">
    <property type="entry name" value="ATP-grasp fold, A domain"/>
    <property type="match status" value="1"/>
</dbReference>
<comment type="caution">
    <text evidence="2">The sequence shown here is derived from an EMBL/GenBank/DDBJ whole genome shotgun (WGS) entry which is preliminary data.</text>
</comment>
<protein>
    <submittedName>
        <fullName evidence="2">CoA-binding protein</fullName>
    </submittedName>
</protein>
<dbReference type="SUPFAM" id="SSF52210">
    <property type="entry name" value="Succinyl-CoA synthetase domains"/>
    <property type="match status" value="2"/>
</dbReference>
<dbReference type="Gene3D" id="3.40.50.720">
    <property type="entry name" value="NAD(P)-binding Rossmann-like Domain"/>
    <property type="match status" value="1"/>
</dbReference>